<dbReference type="Pfam" id="PF16746">
    <property type="entry name" value="BAR_3"/>
    <property type="match status" value="1"/>
</dbReference>
<evidence type="ECO:0000313" key="8">
    <source>
        <dbReference type="EMBL" id="KAA8587152.1"/>
    </source>
</evidence>
<dbReference type="InterPro" id="IPR004148">
    <property type="entry name" value="BAR_dom"/>
</dbReference>
<feature type="domain" description="Rho-GAP" evidence="7">
    <location>
        <begin position="449"/>
        <end position="633"/>
    </location>
</feature>
<dbReference type="InterPro" id="IPR047225">
    <property type="entry name" value="PH_GRAF"/>
</dbReference>
<feature type="region of interest" description="Disordered" evidence="5">
    <location>
        <begin position="665"/>
        <end position="818"/>
    </location>
</feature>
<gene>
    <name evidence="8" type="ORF">FQN60_000988</name>
</gene>
<dbReference type="FunFam" id="2.30.29.30:FF:000183">
    <property type="entry name" value="Oligophrenin 1"/>
    <property type="match status" value="1"/>
</dbReference>
<feature type="coiled-coil region" evidence="4">
    <location>
        <begin position="294"/>
        <end position="321"/>
    </location>
</feature>
<feature type="coiled-coil region" evidence="4">
    <location>
        <begin position="187"/>
        <end position="242"/>
    </location>
</feature>
<feature type="domain" description="PH" evidence="6">
    <location>
        <begin position="334"/>
        <end position="437"/>
    </location>
</feature>
<organism evidence="8 9">
    <name type="scientific">Etheostoma spectabile</name>
    <name type="common">orangethroat darter</name>
    <dbReference type="NCBI Taxonomy" id="54343"/>
    <lineage>
        <taxon>Eukaryota</taxon>
        <taxon>Metazoa</taxon>
        <taxon>Chordata</taxon>
        <taxon>Craniata</taxon>
        <taxon>Vertebrata</taxon>
        <taxon>Euteleostomi</taxon>
        <taxon>Actinopterygii</taxon>
        <taxon>Neopterygii</taxon>
        <taxon>Teleostei</taxon>
        <taxon>Neoteleostei</taxon>
        <taxon>Acanthomorphata</taxon>
        <taxon>Eupercaria</taxon>
        <taxon>Perciformes</taxon>
        <taxon>Percoidei</taxon>
        <taxon>Percidae</taxon>
        <taxon>Etheostomatinae</taxon>
        <taxon>Etheostoma</taxon>
    </lineage>
</organism>
<dbReference type="AlphaFoldDB" id="A0A5J5CXT6"/>
<comment type="subcellular location">
    <subcellularLocation>
        <location evidence="1">Cytoplasm</location>
    </subcellularLocation>
</comment>
<feature type="compositionally biased region" description="Basic and acidic residues" evidence="5">
    <location>
        <begin position="776"/>
        <end position="787"/>
    </location>
</feature>
<dbReference type="SUPFAM" id="SSF50729">
    <property type="entry name" value="PH domain-like"/>
    <property type="match status" value="1"/>
</dbReference>
<dbReference type="InterPro" id="IPR000198">
    <property type="entry name" value="RhoGAP_dom"/>
</dbReference>
<dbReference type="PANTHER" id="PTHR12552">
    <property type="entry name" value="OLIGOPHRENIN 1"/>
    <property type="match status" value="1"/>
</dbReference>
<evidence type="ECO:0000256" key="3">
    <source>
        <dbReference type="ARBA" id="ARBA00022490"/>
    </source>
</evidence>
<keyword evidence="9" id="KW-1185">Reference proteome</keyword>
<evidence type="ECO:0008006" key="10">
    <source>
        <dbReference type="Google" id="ProtNLM"/>
    </source>
</evidence>
<accession>A0A5J5CXT6</accession>
<dbReference type="PANTHER" id="PTHR12552:SF2">
    <property type="entry name" value="OLIGOPHRENIN-1"/>
    <property type="match status" value="1"/>
</dbReference>
<feature type="compositionally biased region" description="Polar residues" evidence="5">
    <location>
        <begin position="667"/>
        <end position="686"/>
    </location>
</feature>
<dbReference type="SMART" id="SM00324">
    <property type="entry name" value="RhoGAP"/>
    <property type="match status" value="1"/>
</dbReference>
<dbReference type="InterPro" id="IPR008936">
    <property type="entry name" value="Rho_GTPase_activation_prot"/>
</dbReference>
<dbReference type="SMART" id="SM00233">
    <property type="entry name" value="PH"/>
    <property type="match status" value="1"/>
</dbReference>
<dbReference type="CDD" id="cd01249">
    <property type="entry name" value="BAR-PH_GRAF_family"/>
    <property type="match status" value="1"/>
</dbReference>
<evidence type="ECO:0000259" key="7">
    <source>
        <dbReference type="PROSITE" id="PS50238"/>
    </source>
</evidence>
<keyword evidence="3" id="KW-0963">Cytoplasm</keyword>
<dbReference type="Pfam" id="PF00169">
    <property type="entry name" value="PH"/>
    <property type="match status" value="1"/>
</dbReference>
<dbReference type="EMBL" id="VOFY01000013">
    <property type="protein sequence ID" value="KAA8587152.1"/>
    <property type="molecule type" value="Genomic_DNA"/>
</dbReference>
<feature type="region of interest" description="Disordered" evidence="5">
    <location>
        <begin position="628"/>
        <end position="652"/>
    </location>
</feature>
<sequence>MLTRWFGIDVNPAEKDASLPPSAVGRPLKSATQKSGTVRHVTCFYQSPWCSMQTPFSLDQRLPQAPTDTMVSAPINRCVWGRFNEAAMTIVQKMGHPPLEFSDCYLDSPDFRETLKCYELELERTSKCLKELIKDGNSVITAIKGYSLAVQKLSHTLSTFQFDFIGDSLTDDEINIAQSFQEFAGLLQEAEHDRMMLEKKKKFEKESEKYHSQVDKHLNLSAKKKESQLQEADELLDRERVNFYESSVEYVYQIHQVQDRKKFDVVEPVLAFLHSILTLNNLTVEMTQDFMPYKQELQLSLQNTRNHYESTREEMEELMKRMKHPSQICKMHSFLPMEGYLYCQEKWALGVSWVKYYCKYHKEGRQLVMVPCEQKPTTKQGTMQLTLKSCIRRKTESIDKRFCFDVETNERNTPVTFQALSEGDRKLWMEAMDGKEPIYHSPIHKQAEMELNEIGFKFVRKCINYIETKGVTQEGVYRTVGSNIQVQKLLNAFFDPTKPGDVDLHSNDWDDKTITSALKFYLRSLSEPLMTYSLHRDLVCAAKSDNLDFRLSEIHSLSYKLPEKNREMLEMLIKHLVNVCSHSEDNRMTPSNMAVIFGPTLMRAKEETVAAMLDIKFQNIIFSYMPEDSTSPPVPPPRITPRKRQPITISKRPPRVYQALGHDQFHTENGQNNSSVVGGEVSTNPAPLQRTKPLSCAPLVPREPPPRLALIPRPSFRQDRHSDSDSGKIDNARQKPDSSSAANGESGVYVSRVPSFQSRRPSPKGTPANIEGDSDALTRTRATEKHTICRPPVRPPEPPCRTPAPQKTPSAASSESSATSYVASKTKFFENASRHVGRIKVKQTQTTLFDLHVLIKQERVTGNELS</sequence>
<dbReference type="InterPro" id="IPR027267">
    <property type="entry name" value="AH/BAR_dom_sf"/>
</dbReference>
<feature type="compositionally biased region" description="Pro residues" evidence="5">
    <location>
        <begin position="792"/>
        <end position="802"/>
    </location>
</feature>
<dbReference type="InterPro" id="IPR047234">
    <property type="entry name" value="GRAF_fam"/>
</dbReference>
<dbReference type="Gene3D" id="1.20.1270.60">
    <property type="entry name" value="Arfaptin homology (AH) domain/BAR domain"/>
    <property type="match status" value="2"/>
</dbReference>
<keyword evidence="4" id="KW-0175">Coiled coil</keyword>
<dbReference type="PROSITE" id="PS50003">
    <property type="entry name" value="PH_DOMAIN"/>
    <property type="match status" value="1"/>
</dbReference>
<dbReference type="GO" id="GO:0005737">
    <property type="term" value="C:cytoplasm"/>
    <property type="evidence" value="ECO:0007669"/>
    <property type="project" value="UniProtKB-SubCell"/>
</dbReference>
<dbReference type="InterPro" id="IPR001849">
    <property type="entry name" value="PH_domain"/>
</dbReference>
<dbReference type="Gene3D" id="2.30.29.30">
    <property type="entry name" value="Pleckstrin-homology domain (PH domain)/Phosphotyrosine-binding domain (PTB)"/>
    <property type="match status" value="1"/>
</dbReference>
<evidence type="ECO:0000256" key="1">
    <source>
        <dbReference type="ARBA" id="ARBA00004496"/>
    </source>
</evidence>
<name>A0A5J5CXT6_9PERO</name>
<evidence type="ECO:0000313" key="9">
    <source>
        <dbReference type="Proteomes" id="UP000327493"/>
    </source>
</evidence>
<dbReference type="GO" id="GO:0005096">
    <property type="term" value="F:GTPase activator activity"/>
    <property type="evidence" value="ECO:0007669"/>
    <property type="project" value="UniProtKB-KW"/>
</dbReference>
<evidence type="ECO:0000256" key="2">
    <source>
        <dbReference type="ARBA" id="ARBA00022468"/>
    </source>
</evidence>
<dbReference type="InterPro" id="IPR011993">
    <property type="entry name" value="PH-like_dom_sf"/>
</dbReference>
<protein>
    <recommendedName>
        <fullName evidence="10">Rho-GAP domain-containing protein</fullName>
    </recommendedName>
</protein>
<evidence type="ECO:0000259" key="6">
    <source>
        <dbReference type="PROSITE" id="PS50003"/>
    </source>
</evidence>
<dbReference type="PROSITE" id="PS50238">
    <property type="entry name" value="RHOGAP"/>
    <property type="match status" value="1"/>
</dbReference>
<comment type="caution">
    <text evidence="8">The sequence shown here is derived from an EMBL/GenBank/DDBJ whole genome shotgun (WGS) entry which is preliminary data.</text>
</comment>
<dbReference type="SUPFAM" id="SSF103657">
    <property type="entry name" value="BAR/IMD domain-like"/>
    <property type="match status" value="1"/>
</dbReference>
<dbReference type="Proteomes" id="UP000327493">
    <property type="component" value="Chromosome 13"/>
</dbReference>
<dbReference type="FunFam" id="1.10.555.10:FF:000008">
    <property type="entry name" value="Rho GTPase-activating protein 42"/>
    <property type="match status" value="1"/>
</dbReference>
<dbReference type="SUPFAM" id="SSF48350">
    <property type="entry name" value="GTPase activation domain, GAP"/>
    <property type="match status" value="1"/>
</dbReference>
<dbReference type="Pfam" id="PF00620">
    <property type="entry name" value="RhoGAP"/>
    <property type="match status" value="1"/>
</dbReference>
<dbReference type="GO" id="GO:0007165">
    <property type="term" value="P:signal transduction"/>
    <property type="evidence" value="ECO:0007669"/>
    <property type="project" value="InterPro"/>
</dbReference>
<keyword evidence="2" id="KW-0343">GTPase activation</keyword>
<evidence type="ECO:0000256" key="4">
    <source>
        <dbReference type="SAM" id="Coils"/>
    </source>
</evidence>
<reference evidence="8 9" key="1">
    <citation type="submission" date="2019-08" db="EMBL/GenBank/DDBJ databases">
        <title>A chromosome-level genome assembly, high-density linkage maps, and genome scans reveal the genomic architecture of hybrid incompatibilities underlying speciation via character displacement in darters (Percidae: Etheostominae).</title>
        <authorList>
            <person name="Moran R.L."/>
            <person name="Catchen J.M."/>
            <person name="Fuller R.C."/>
        </authorList>
    </citation>
    <scope>NUCLEOTIDE SEQUENCE [LARGE SCALE GENOMIC DNA]</scope>
    <source>
        <strain evidence="8">EspeVRDwgs_2016</strain>
        <tissue evidence="8">Muscle</tissue>
    </source>
</reference>
<feature type="compositionally biased region" description="Basic and acidic residues" evidence="5">
    <location>
        <begin position="716"/>
        <end position="736"/>
    </location>
</feature>
<dbReference type="Gene3D" id="1.10.555.10">
    <property type="entry name" value="Rho GTPase activation protein"/>
    <property type="match status" value="1"/>
</dbReference>
<evidence type="ECO:0000256" key="5">
    <source>
        <dbReference type="SAM" id="MobiDB-lite"/>
    </source>
</evidence>
<proteinExistence type="predicted"/>